<gene>
    <name evidence="3" type="ORF">Cgig2_024261</name>
</gene>
<dbReference type="PANTHER" id="PTHR46328:SF30">
    <property type="entry name" value="OS04G0641500 PROTEIN"/>
    <property type="match status" value="1"/>
</dbReference>
<dbReference type="InterPro" id="IPR004330">
    <property type="entry name" value="FAR1_DNA_bnd_dom"/>
</dbReference>
<dbReference type="PANTHER" id="PTHR46328">
    <property type="entry name" value="FAR-RED IMPAIRED RESPONSIVE (FAR1) FAMILY PROTEIN-RELATED"/>
    <property type="match status" value="1"/>
</dbReference>
<name>A0A9Q1GGX5_9CARY</name>
<sequence length="248" mass="28568">MDANQQAGQQHQTQEKFKCVTHFIKEWPPICVEELKPKEGLEFDNLDECERFYKTYALHVGFIVRKSSCKKDQEDVEKFKYFICSNHGFKRTSVKVNSNRNVNLTREGCNAMIAKKPIFSMDDTVLEGCSQIQHENNSWIAWKQLEKPREAHFCLEGKKLTLTLKGIREISKELQESSRTTSESRASKLGSFLGSSAPKKIEILPPKQSSTKQSGTAIEEQEKRKRLCKACGEQVYHDSRNYPNKLRS</sequence>
<dbReference type="EMBL" id="JAKOGI010003587">
    <property type="protein sequence ID" value="KAJ8420310.1"/>
    <property type="molecule type" value="Genomic_DNA"/>
</dbReference>
<feature type="compositionally biased region" description="Polar residues" evidence="1">
    <location>
        <begin position="207"/>
        <end position="216"/>
    </location>
</feature>
<keyword evidence="4" id="KW-1185">Reference proteome</keyword>
<reference evidence="3" key="1">
    <citation type="submission" date="2022-04" db="EMBL/GenBank/DDBJ databases">
        <title>Carnegiea gigantea Genome sequencing and assembly v2.</title>
        <authorList>
            <person name="Copetti D."/>
            <person name="Sanderson M.J."/>
            <person name="Burquez A."/>
            <person name="Wojciechowski M.F."/>
        </authorList>
    </citation>
    <scope>NUCLEOTIDE SEQUENCE</scope>
    <source>
        <strain evidence="3">SGP5-SGP5p</strain>
        <tissue evidence="3">Aerial part</tissue>
    </source>
</reference>
<proteinExistence type="predicted"/>
<dbReference type="Pfam" id="PF03101">
    <property type="entry name" value="FAR1"/>
    <property type="match status" value="1"/>
</dbReference>
<evidence type="ECO:0000256" key="1">
    <source>
        <dbReference type="SAM" id="MobiDB-lite"/>
    </source>
</evidence>
<dbReference type="OrthoDB" id="691593at2759"/>
<protein>
    <recommendedName>
        <fullName evidence="2">FAR1 domain-containing protein</fullName>
    </recommendedName>
</protein>
<feature type="region of interest" description="Disordered" evidence="1">
    <location>
        <begin position="175"/>
        <end position="222"/>
    </location>
</feature>
<dbReference type="Proteomes" id="UP001153076">
    <property type="component" value="Unassembled WGS sequence"/>
</dbReference>
<organism evidence="3 4">
    <name type="scientific">Carnegiea gigantea</name>
    <dbReference type="NCBI Taxonomy" id="171969"/>
    <lineage>
        <taxon>Eukaryota</taxon>
        <taxon>Viridiplantae</taxon>
        <taxon>Streptophyta</taxon>
        <taxon>Embryophyta</taxon>
        <taxon>Tracheophyta</taxon>
        <taxon>Spermatophyta</taxon>
        <taxon>Magnoliopsida</taxon>
        <taxon>eudicotyledons</taxon>
        <taxon>Gunneridae</taxon>
        <taxon>Pentapetalae</taxon>
        <taxon>Caryophyllales</taxon>
        <taxon>Cactineae</taxon>
        <taxon>Cactaceae</taxon>
        <taxon>Cactoideae</taxon>
        <taxon>Echinocereeae</taxon>
        <taxon>Carnegiea</taxon>
    </lineage>
</organism>
<evidence type="ECO:0000313" key="3">
    <source>
        <dbReference type="EMBL" id="KAJ8420310.1"/>
    </source>
</evidence>
<feature type="domain" description="FAR1" evidence="2">
    <location>
        <begin position="51"/>
        <end position="115"/>
    </location>
</feature>
<evidence type="ECO:0000259" key="2">
    <source>
        <dbReference type="Pfam" id="PF03101"/>
    </source>
</evidence>
<evidence type="ECO:0000313" key="4">
    <source>
        <dbReference type="Proteomes" id="UP001153076"/>
    </source>
</evidence>
<accession>A0A9Q1GGX5</accession>
<dbReference type="AlphaFoldDB" id="A0A9Q1GGX5"/>
<comment type="caution">
    <text evidence="3">The sequence shown here is derived from an EMBL/GenBank/DDBJ whole genome shotgun (WGS) entry which is preliminary data.</text>
</comment>